<keyword evidence="2" id="KW-0732">Signal</keyword>
<accession>A0A2Z2NJX2</accession>
<feature type="chain" id="PRO_5016361777" evidence="2">
    <location>
        <begin position="31"/>
        <end position="215"/>
    </location>
</feature>
<name>A0A2Z2NJX2_9GAMM</name>
<feature type="region of interest" description="Disordered" evidence="1">
    <location>
        <begin position="140"/>
        <end position="168"/>
    </location>
</feature>
<dbReference type="KEGG" id="gai:IMCC3135_07450"/>
<proteinExistence type="predicted"/>
<reference evidence="3 4" key="1">
    <citation type="submission" date="2016-12" db="EMBL/GenBank/DDBJ databases">
        <authorList>
            <person name="Song W.-J."/>
            <person name="Kurnit D.M."/>
        </authorList>
    </citation>
    <scope>NUCLEOTIDE SEQUENCE [LARGE SCALE GENOMIC DNA]</scope>
    <source>
        <strain evidence="3 4">IMCC3135</strain>
    </source>
</reference>
<dbReference type="OrthoDB" id="196716at2"/>
<protein>
    <submittedName>
        <fullName evidence="3">Uncharacterized protein</fullName>
    </submittedName>
</protein>
<evidence type="ECO:0000256" key="1">
    <source>
        <dbReference type="SAM" id="MobiDB-lite"/>
    </source>
</evidence>
<feature type="compositionally biased region" description="Polar residues" evidence="1">
    <location>
        <begin position="142"/>
        <end position="153"/>
    </location>
</feature>
<organism evidence="3 4">
    <name type="scientific">Granulosicoccus antarcticus IMCC3135</name>
    <dbReference type="NCBI Taxonomy" id="1192854"/>
    <lineage>
        <taxon>Bacteria</taxon>
        <taxon>Pseudomonadati</taxon>
        <taxon>Pseudomonadota</taxon>
        <taxon>Gammaproteobacteria</taxon>
        <taxon>Chromatiales</taxon>
        <taxon>Granulosicoccaceae</taxon>
        <taxon>Granulosicoccus</taxon>
    </lineage>
</organism>
<keyword evidence="4" id="KW-1185">Reference proteome</keyword>
<dbReference type="EMBL" id="CP018632">
    <property type="protein sequence ID" value="ASJ71596.1"/>
    <property type="molecule type" value="Genomic_DNA"/>
</dbReference>
<dbReference type="RefSeq" id="WP_088917017.1">
    <property type="nucleotide sequence ID" value="NZ_CP018632.1"/>
</dbReference>
<evidence type="ECO:0000313" key="4">
    <source>
        <dbReference type="Proteomes" id="UP000250079"/>
    </source>
</evidence>
<dbReference type="Proteomes" id="UP000250079">
    <property type="component" value="Chromosome"/>
</dbReference>
<dbReference type="Pfam" id="PF20125">
    <property type="entry name" value="DUF6515"/>
    <property type="match status" value="1"/>
</dbReference>
<gene>
    <name evidence="3" type="ORF">IMCC3135_07450</name>
</gene>
<dbReference type="InterPro" id="IPR045398">
    <property type="entry name" value="DUF6515"/>
</dbReference>
<sequence>MIRKTLKATLIAATLGLMLSIVLPANNVFAQSHGKADSRKYQYPNIGHEIRTLPKGNQTVLVNRKNYRYTNGSFYRPNNKGAYVVVRAPIGARVRTLPANRVNFRIGNRNFFFANLTYYLWDQGRSEYIVVDKPDGAESAMGSAQDTVTSPGNSIVYPSEGQSDEQRARDRYECYQWAVDETGYDPASGVNDSAASSDYTRANSACLEGRGYTVK</sequence>
<dbReference type="AlphaFoldDB" id="A0A2Z2NJX2"/>
<evidence type="ECO:0000313" key="3">
    <source>
        <dbReference type="EMBL" id="ASJ71596.1"/>
    </source>
</evidence>
<evidence type="ECO:0000256" key="2">
    <source>
        <dbReference type="SAM" id="SignalP"/>
    </source>
</evidence>
<feature type="signal peptide" evidence="2">
    <location>
        <begin position="1"/>
        <end position="30"/>
    </location>
</feature>